<feature type="domain" description="Flagellar basal-body/hook protein C-terminal" evidence="7">
    <location>
        <begin position="199"/>
        <end position="242"/>
    </location>
</feature>
<keyword evidence="9" id="KW-0969">Cilium</keyword>
<comment type="similarity">
    <text evidence="2 6">Belongs to the flagella basal body rod proteins family.</text>
</comment>
<keyword evidence="9" id="KW-0282">Flagellum</keyword>
<comment type="subcellular location">
    <subcellularLocation>
        <location evidence="1 6">Bacterial flagellum basal body</location>
    </subcellularLocation>
</comment>
<dbReference type="Proteomes" id="UP001156641">
    <property type="component" value="Unassembled WGS sequence"/>
</dbReference>
<keyword evidence="3 6" id="KW-0975">Bacterial flagellum</keyword>
<comment type="subunit">
    <text evidence="4 6">The basal body constitutes a major portion of the flagellar organelle and consists of five rings (E,L,P,S, and M) mounted on a central rod. The rod consists of about 26 subunits of FlgG in the distal portion, and FlgB, FlgC and FlgF are thought to build up the proximal portion of the rod with about 6 subunits each.</text>
</comment>
<dbReference type="EMBL" id="BSOS01000067">
    <property type="protein sequence ID" value="GLR67532.1"/>
    <property type="molecule type" value="Genomic_DNA"/>
</dbReference>
<evidence type="ECO:0000259" key="8">
    <source>
        <dbReference type="Pfam" id="PF22692"/>
    </source>
</evidence>
<evidence type="ECO:0000313" key="9">
    <source>
        <dbReference type="EMBL" id="GLR67532.1"/>
    </source>
</evidence>
<dbReference type="Pfam" id="PF22692">
    <property type="entry name" value="LlgE_F_G_D1"/>
    <property type="match status" value="1"/>
</dbReference>
<dbReference type="InterPro" id="IPR010930">
    <property type="entry name" value="Flg_bb/hook_C_dom"/>
</dbReference>
<dbReference type="PANTHER" id="PTHR30435:SF18">
    <property type="entry name" value="FLAGELLAR BASAL-BODY ROD PROTEIN FLGF"/>
    <property type="match status" value="1"/>
</dbReference>
<evidence type="ECO:0000256" key="1">
    <source>
        <dbReference type="ARBA" id="ARBA00004117"/>
    </source>
</evidence>
<gene>
    <name evidence="9" type="ORF">GCM10010909_22130</name>
</gene>
<evidence type="ECO:0000256" key="2">
    <source>
        <dbReference type="ARBA" id="ARBA00009677"/>
    </source>
</evidence>
<keyword evidence="9" id="KW-0966">Cell projection</keyword>
<evidence type="ECO:0000256" key="6">
    <source>
        <dbReference type="RuleBase" id="RU362116"/>
    </source>
</evidence>
<protein>
    <recommendedName>
        <fullName evidence="5 6">Flagellar basal-body rod protein FlgF</fullName>
    </recommendedName>
</protein>
<dbReference type="RefSeq" id="WP_284258268.1">
    <property type="nucleotide sequence ID" value="NZ_BSOS01000067.1"/>
</dbReference>
<dbReference type="InterPro" id="IPR053967">
    <property type="entry name" value="LlgE_F_G-like_D1"/>
</dbReference>
<evidence type="ECO:0000256" key="4">
    <source>
        <dbReference type="ARBA" id="ARBA00038560"/>
    </source>
</evidence>
<dbReference type="SUPFAM" id="SSF117143">
    <property type="entry name" value="Flagellar hook protein flgE"/>
    <property type="match status" value="1"/>
</dbReference>
<keyword evidence="10" id="KW-1185">Reference proteome</keyword>
<evidence type="ECO:0000259" key="7">
    <source>
        <dbReference type="Pfam" id="PF06429"/>
    </source>
</evidence>
<dbReference type="InterPro" id="IPR037925">
    <property type="entry name" value="FlgE/F/G-like"/>
</dbReference>
<evidence type="ECO:0000256" key="5">
    <source>
        <dbReference type="ARBA" id="ARBA00040228"/>
    </source>
</evidence>
<dbReference type="InterPro" id="IPR020013">
    <property type="entry name" value="Flagellar_FlgE/F/G"/>
</dbReference>
<feature type="domain" description="Flagellar hook protein FlgE/F/G-like D1" evidence="8">
    <location>
        <begin position="82"/>
        <end position="146"/>
    </location>
</feature>
<dbReference type="NCBIfam" id="TIGR03506">
    <property type="entry name" value="FlgEFG_subfam"/>
    <property type="match status" value="1"/>
</dbReference>
<dbReference type="PANTHER" id="PTHR30435">
    <property type="entry name" value="FLAGELLAR PROTEIN"/>
    <property type="match status" value="1"/>
</dbReference>
<name>A0ABQ6A757_9PROT</name>
<dbReference type="Pfam" id="PF06429">
    <property type="entry name" value="Flg_bbr_C"/>
    <property type="match status" value="1"/>
</dbReference>
<sequence length="247" mass="24396">MQSTSLYTSMAGLQAINAQMQALSANLANQQTPGYAAVQAMTEAANYQGSNAPAGADAVALTPGPSLALGSLNHTGDPMNVALGGDSWLEVQTGSGPALTRNGSLSLSSAGILTDTAGNPVLGVGGQPISLPSLAKLEIGTDGTVSGVPASSPGGPAQVYGQINLVGTPAGPLTPLSGTLYSPPAGVTLTAATNGSLHQGYLNGSNVDSIQSMMQLIADGRSYQTQTDLMKSQGSSAADLNALVAQG</sequence>
<proteinExistence type="inferred from homology"/>
<organism evidence="9 10">
    <name type="scientific">Acidocella aquatica</name>
    <dbReference type="NCBI Taxonomy" id="1922313"/>
    <lineage>
        <taxon>Bacteria</taxon>
        <taxon>Pseudomonadati</taxon>
        <taxon>Pseudomonadota</taxon>
        <taxon>Alphaproteobacteria</taxon>
        <taxon>Acetobacterales</taxon>
        <taxon>Acidocellaceae</taxon>
        <taxon>Acidocella</taxon>
    </lineage>
</organism>
<accession>A0ABQ6A757</accession>
<evidence type="ECO:0000256" key="3">
    <source>
        <dbReference type="ARBA" id="ARBA00023143"/>
    </source>
</evidence>
<reference evidence="10" key="1">
    <citation type="journal article" date="2019" name="Int. J. Syst. Evol. Microbiol.">
        <title>The Global Catalogue of Microorganisms (GCM) 10K type strain sequencing project: providing services to taxonomists for standard genome sequencing and annotation.</title>
        <authorList>
            <consortium name="The Broad Institute Genomics Platform"/>
            <consortium name="The Broad Institute Genome Sequencing Center for Infectious Disease"/>
            <person name="Wu L."/>
            <person name="Ma J."/>
        </authorList>
    </citation>
    <scope>NUCLEOTIDE SEQUENCE [LARGE SCALE GENOMIC DNA]</scope>
    <source>
        <strain evidence="10">NBRC 112502</strain>
    </source>
</reference>
<evidence type="ECO:0000313" key="10">
    <source>
        <dbReference type="Proteomes" id="UP001156641"/>
    </source>
</evidence>
<comment type="caution">
    <text evidence="9">The sequence shown here is derived from an EMBL/GenBank/DDBJ whole genome shotgun (WGS) entry which is preliminary data.</text>
</comment>